<dbReference type="Proteomes" id="UP001595456">
    <property type="component" value="Unassembled WGS sequence"/>
</dbReference>
<dbReference type="RefSeq" id="WP_336926130.1">
    <property type="nucleotide sequence ID" value="NZ_JBANRO010000006.1"/>
</dbReference>
<name>A0ABV7E400_9SPHN</name>
<evidence type="ECO:0000313" key="2">
    <source>
        <dbReference type="Proteomes" id="UP001595456"/>
    </source>
</evidence>
<dbReference type="EMBL" id="JBHRST010000008">
    <property type="protein sequence ID" value="MFC3097358.1"/>
    <property type="molecule type" value="Genomic_DNA"/>
</dbReference>
<organism evidence="1 2">
    <name type="scientific">Alteraurantiacibacter palmitatis</name>
    <dbReference type="NCBI Taxonomy" id="2054628"/>
    <lineage>
        <taxon>Bacteria</taxon>
        <taxon>Pseudomonadati</taxon>
        <taxon>Pseudomonadota</taxon>
        <taxon>Alphaproteobacteria</taxon>
        <taxon>Sphingomonadales</taxon>
        <taxon>Erythrobacteraceae</taxon>
        <taxon>Alteraurantiacibacter</taxon>
    </lineage>
</organism>
<keyword evidence="2" id="KW-1185">Reference proteome</keyword>
<accession>A0ABV7E400</accession>
<gene>
    <name evidence="1" type="ORF">ACFODU_06020</name>
</gene>
<reference evidence="2" key="1">
    <citation type="journal article" date="2019" name="Int. J. Syst. Evol. Microbiol.">
        <title>The Global Catalogue of Microorganisms (GCM) 10K type strain sequencing project: providing services to taxonomists for standard genome sequencing and annotation.</title>
        <authorList>
            <consortium name="The Broad Institute Genomics Platform"/>
            <consortium name="The Broad Institute Genome Sequencing Center for Infectious Disease"/>
            <person name="Wu L."/>
            <person name="Ma J."/>
        </authorList>
    </citation>
    <scope>NUCLEOTIDE SEQUENCE [LARGE SCALE GENOMIC DNA]</scope>
    <source>
        <strain evidence="2">KCTC 52607</strain>
    </source>
</reference>
<proteinExistence type="predicted"/>
<protein>
    <submittedName>
        <fullName evidence="1">Uncharacterized protein</fullName>
    </submittedName>
</protein>
<evidence type="ECO:0000313" key="1">
    <source>
        <dbReference type="EMBL" id="MFC3097358.1"/>
    </source>
</evidence>
<comment type="caution">
    <text evidence="1">The sequence shown here is derived from an EMBL/GenBank/DDBJ whole genome shotgun (WGS) entry which is preliminary data.</text>
</comment>
<sequence length="220" mass="24167">MGKRRSAGKSAKGAAERILSERRQVIERGFAQRHPERVKAERALRKHNRQIAKMATAAGSHAPCEATPQTLAHAARAHQGAIARLFHAGAIDAVQLGAAHSIRMVYERLGRDVRIGSMSMETRVDQSRSGDGTFYERLGAVRAEMAYSRWRAQLARPAVVLAMVVEDRSCREVARQNGMRDSTARRYLTDALDEWGRIIGGVCREVTDADLAAAHAGILS</sequence>